<dbReference type="AlphaFoldDB" id="A0A254NDV3"/>
<dbReference type="PANTHER" id="PTHR30381:SF0">
    <property type="entry name" value="FLAGELLAR P-RING PROTEIN"/>
    <property type="match status" value="1"/>
</dbReference>
<dbReference type="OrthoDB" id="9786431at2"/>
<keyword evidence="6" id="KW-0969">Cilium</keyword>
<reference evidence="6 7" key="1">
    <citation type="journal article" date="2007" name="Int. J. Syst. Evol. Microbiol.">
        <title>Description of Pelomonas aquatica sp. nov. and Pelomonas puraquae sp. nov., isolated from industrial and haemodialysis water.</title>
        <authorList>
            <person name="Gomila M."/>
            <person name="Bowien B."/>
            <person name="Falsen E."/>
            <person name="Moore E.R."/>
            <person name="Lalucat J."/>
        </authorList>
    </citation>
    <scope>NUCLEOTIDE SEQUENCE [LARGE SCALE GENOMIC DNA]</scope>
    <source>
        <strain evidence="6 7">CCUG 52769</strain>
    </source>
</reference>
<dbReference type="GO" id="GO:0009428">
    <property type="term" value="C:bacterial-type flagellum basal body, distal rod, P ring"/>
    <property type="evidence" value="ECO:0007669"/>
    <property type="project" value="InterPro"/>
</dbReference>
<evidence type="ECO:0000313" key="6">
    <source>
        <dbReference type="EMBL" id="OWR05814.1"/>
    </source>
</evidence>
<gene>
    <name evidence="5" type="primary">flgI</name>
    <name evidence="6" type="ORF">CDO81_05055</name>
</gene>
<evidence type="ECO:0000256" key="1">
    <source>
        <dbReference type="ARBA" id="ARBA00002591"/>
    </source>
</evidence>
<comment type="caution">
    <text evidence="6">The sequence shown here is derived from an EMBL/GenBank/DDBJ whole genome shotgun (WGS) entry which is preliminary data.</text>
</comment>
<keyword evidence="4 5" id="KW-0975">Bacterial flagellum</keyword>
<keyword evidence="7" id="KW-1185">Reference proteome</keyword>
<keyword evidence="6" id="KW-0966">Cell projection</keyword>
<dbReference type="GO" id="GO:0071973">
    <property type="term" value="P:bacterial-type flagellum-dependent cell motility"/>
    <property type="evidence" value="ECO:0007669"/>
    <property type="project" value="InterPro"/>
</dbReference>
<dbReference type="PANTHER" id="PTHR30381">
    <property type="entry name" value="FLAGELLAR P-RING PERIPLASMIC PROTEIN FLGI"/>
    <property type="match status" value="1"/>
</dbReference>
<evidence type="ECO:0000256" key="2">
    <source>
        <dbReference type="ARBA" id="ARBA00004117"/>
    </source>
</evidence>
<evidence type="ECO:0000256" key="4">
    <source>
        <dbReference type="ARBA" id="ARBA00023143"/>
    </source>
</evidence>
<keyword evidence="3" id="KW-0732">Signal</keyword>
<dbReference type="GO" id="GO:0030288">
    <property type="term" value="C:outer membrane-bounded periplasmic space"/>
    <property type="evidence" value="ECO:0007669"/>
    <property type="project" value="InterPro"/>
</dbReference>
<proteinExistence type="inferred from homology"/>
<dbReference type="NCBIfam" id="NF003676">
    <property type="entry name" value="PRK05303.1"/>
    <property type="match status" value="1"/>
</dbReference>
<evidence type="ECO:0000256" key="3">
    <source>
        <dbReference type="ARBA" id="ARBA00022729"/>
    </source>
</evidence>
<dbReference type="GO" id="GO:0005198">
    <property type="term" value="F:structural molecule activity"/>
    <property type="evidence" value="ECO:0007669"/>
    <property type="project" value="InterPro"/>
</dbReference>
<dbReference type="EMBL" id="NISI01000001">
    <property type="protein sequence ID" value="OWR05814.1"/>
    <property type="molecule type" value="Genomic_DNA"/>
</dbReference>
<accession>A0A254NDV3</accession>
<name>A0A254NDV3_9BURK</name>
<protein>
    <recommendedName>
        <fullName evidence="5">Flagellar P-ring protein</fullName>
    </recommendedName>
    <alternativeName>
        <fullName evidence="5">Basal body P-ring protein</fullName>
    </alternativeName>
</protein>
<keyword evidence="6" id="KW-0282">Flagellum</keyword>
<evidence type="ECO:0000313" key="7">
    <source>
        <dbReference type="Proteomes" id="UP000197446"/>
    </source>
</evidence>
<sequence length="418" mass="42447">MACDPATKLSTSLHGQLPDDRVCRQAAPKWAAVTAFFCGSAGSSLRRICRVKILQALLLSLAVVLAPMAPAKAARIKEVATIAGVRSNPLTGYGLIVGLDGTGDQTTQAPFTGQSLTAMLQQFGVLLPQGVTMQPRNVAAVMVTATLPPFAQPGQQLDINVSSIGNAKSLRGGTLIATPLRGADGQVYAIAQGNLIVGGAGASAGGSKVQINHLSAGRIPAGALVERAVPTPLAQGDSIQLDLNSSDFATARAVAQAINKAKGNGVAQALDGRVVRVRAPASPDERVAFLADVENLAVDLAAPAARVVINARTGSVVMNQAVTLSSCAVAHGSLSVTISSTPIISQPNALSGGQTTVAEKADIAIRQEPGSLIQLPAGARLSDVVKALNSLGATPQDLLAILQAMKSAGALNAEIEVI</sequence>
<evidence type="ECO:0000256" key="5">
    <source>
        <dbReference type="HAMAP-Rule" id="MF_00416"/>
    </source>
</evidence>
<dbReference type="PRINTS" id="PR01010">
    <property type="entry name" value="FLGPRINGFLGI"/>
</dbReference>
<comment type="subcellular location">
    <subcellularLocation>
        <location evidence="2 5">Bacterial flagellum basal body</location>
    </subcellularLocation>
</comment>
<dbReference type="InterPro" id="IPR001782">
    <property type="entry name" value="Flag_FlgI"/>
</dbReference>
<dbReference type="Proteomes" id="UP000197446">
    <property type="component" value="Unassembled WGS sequence"/>
</dbReference>
<comment type="similarity">
    <text evidence="5">Belongs to the FlgI family.</text>
</comment>
<comment type="subunit">
    <text evidence="5">The basal body constitutes a major portion of the flagellar organelle and consists of four rings (L,P,S, and M) mounted on a central rod.</text>
</comment>
<dbReference type="HAMAP" id="MF_00416">
    <property type="entry name" value="FlgI"/>
    <property type="match status" value="1"/>
</dbReference>
<dbReference type="Pfam" id="PF02119">
    <property type="entry name" value="FlgI"/>
    <property type="match status" value="1"/>
</dbReference>
<comment type="function">
    <text evidence="1 5">Assembles around the rod to form the L-ring and probably protects the motor/basal body from shearing forces during rotation.</text>
</comment>
<organism evidence="6 7">
    <name type="scientific">Roseateles puraquae</name>
    <dbReference type="NCBI Taxonomy" id="431059"/>
    <lineage>
        <taxon>Bacteria</taxon>
        <taxon>Pseudomonadati</taxon>
        <taxon>Pseudomonadota</taxon>
        <taxon>Betaproteobacteria</taxon>
        <taxon>Burkholderiales</taxon>
        <taxon>Sphaerotilaceae</taxon>
        <taxon>Roseateles</taxon>
    </lineage>
</organism>